<name>A0A0G0GQ16_9BACT</name>
<keyword evidence="1" id="KW-0238">DNA-binding</keyword>
<dbReference type="GO" id="GO:0005829">
    <property type="term" value="C:cytosol"/>
    <property type="evidence" value="ECO:0007669"/>
    <property type="project" value="TreeGrafter"/>
</dbReference>
<dbReference type="EMBL" id="LBTA01000029">
    <property type="protein sequence ID" value="KKQ32102.1"/>
    <property type="molecule type" value="Genomic_DNA"/>
</dbReference>
<proteinExistence type="predicted"/>
<dbReference type="SUPFAM" id="SSF47413">
    <property type="entry name" value="lambda repressor-like DNA-binding domains"/>
    <property type="match status" value="1"/>
</dbReference>
<dbReference type="InterPro" id="IPR001387">
    <property type="entry name" value="Cro/C1-type_HTH"/>
</dbReference>
<dbReference type="PANTHER" id="PTHR46797:SF1">
    <property type="entry name" value="METHYLPHOSPHONATE SYNTHASE"/>
    <property type="match status" value="1"/>
</dbReference>
<dbReference type="GO" id="GO:0003677">
    <property type="term" value="F:DNA binding"/>
    <property type="evidence" value="ECO:0007669"/>
    <property type="project" value="UniProtKB-KW"/>
</dbReference>
<evidence type="ECO:0000259" key="2">
    <source>
        <dbReference type="PROSITE" id="PS50943"/>
    </source>
</evidence>
<sequence length="70" mass="7659">MAESSKNNIAKTVKRLREEAGLSQEKLARLADVSNNTLINIEAGKQDNPTIDTLKKVAKALDVPIEDLIN</sequence>
<dbReference type="InterPro" id="IPR050807">
    <property type="entry name" value="TransReg_Diox_bact_type"/>
</dbReference>
<comment type="caution">
    <text evidence="3">The sequence shown here is derived from an EMBL/GenBank/DDBJ whole genome shotgun (WGS) entry which is preliminary data.</text>
</comment>
<dbReference type="Proteomes" id="UP000034701">
    <property type="component" value="Unassembled WGS sequence"/>
</dbReference>
<dbReference type="PROSITE" id="PS50943">
    <property type="entry name" value="HTH_CROC1"/>
    <property type="match status" value="1"/>
</dbReference>
<dbReference type="Gene3D" id="1.10.260.40">
    <property type="entry name" value="lambda repressor-like DNA-binding domains"/>
    <property type="match status" value="1"/>
</dbReference>
<dbReference type="PANTHER" id="PTHR46797">
    <property type="entry name" value="HTH-TYPE TRANSCRIPTIONAL REGULATOR"/>
    <property type="match status" value="1"/>
</dbReference>
<dbReference type="InterPro" id="IPR010982">
    <property type="entry name" value="Lambda_DNA-bd_dom_sf"/>
</dbReference>
<evidence type="ECO:0000313" key="4">
    <source>
        <dbReference type="Proteomes" id="UP000034701"/>
    </source>
</evidence>
<feature type="domain" description="HTH cro/C1-type" evidence="2">
    <location>
        <begin position="13"/>
        <end position="68"/>
    </location>
</feature>
<reference evidence="3 4" key="1">
    <citation type="journal article" date="2015" name="Nature">
        <title>rRNA introns, odd ribosomes, and small enigmatic genomes across a large radiation of phyla.</title>
        <authorList>
            <person name="Brown C.T."/>
            <person name="Hug L.A."/>
            <person name="Thomas B.C."/>
            <person name="Sharon I."/>
            <person name="Castelle C.J."/>
            <person name="Singh A."/>
            <person name="Wilkins M.J."/>
            <person name="Williams K.H."/>
            <person name="Banfield J.F."/>
        </authorList>
    </citation>
    <scope>NUCLEOTIDE SEQUENCE [LARGE SCALE GENOMIC DNA]</scope>
</reference>
<dbReference type="SMART" id="SM00530">
    <property type="entry name" value="HTH_XRE"/>
    <property type="match status" value="1"/>
</dbReference>
<accession>A0A0G0GQ16</accession>
<organism evidence="3 4">
    <name type="scientific">Candidatus Nomurabacteria bacterium GW2011_GWA1_37_20</name>
    <dbReference type="NCBI Taxonomy" id="1618729"/>
    <lineage>
        <taxon>Bacteria</taxon>
        <taxon>Candidatus Nomuraibacteriota</taxon>
    </lineage>
</organism>
<dbReference type="GO" id="GO:0003700">
    <property type="term" value="F:DNA-binding transcription factor activity"/>
    <property type="evidence" value="ECO:0007669"/>
    <property type="project" value="TreeGrafter"/>
</dbReference>
<dbReference type="Pfam" id="PF01381">
    <property type="entry name" value="HTH_3"/>
    <property type="match status" value="1"/>
</dbReference>
<gene>
    <name evidence="3" type="ORF">US45_C0029G0001</name>
</gene>
<evidence type="ECO:0000313" key="3">
    <source>
        <dbReference type="EMBL" id="KKQ32102.1"/>
    </source>
</evidence>
<evidence type="ECO:0000256" key="1">
    <source>
        <dbReference type="ARBA" id="ARBA00023125"/>
    </source>
</evidence>
<dbReference type="CDD" id="cd00093">
    <property type="entry name" value="HTH_XRE"/>
    <property type="match status" value="1"/>
</dbReference>
<protein>
    <submittedName>
        <fullName evidence="3">Helix-turn-helix domain protein</fullName>
    </submittedName>
</protein>
<dbReference type="AlphaFoldDB" id="A0A0G0GQ16"/>